<name>A0A1E5LKB3_9BACI</name>
<evidence type="ECO:0000259" key="3">
    <source>
        <dbReference type="Pfam" id="PF08281"/>
    </source>
</evidence>
<dbReference type="Proteomes" id="UP000095209">
    <property type="component" value="Unassembled WGS sequence"/>
</dbReference>
<keyword evidence="5" id="KW-1185">Reference proteome</keyword>
<dbReference type="NCBIfam" id="NF007214">
    <property type="entry name" value="PRK09636.1"/>
    <property type="match status" value="1"/>
</dbReference>
<evidence type="ECO:0000259" key="2">
    <source>
        <dbReference type="Pfam" id="PF04542"/>
    </source>
</evidence>
<dbReference type="InterPro" id="IPR013325">
    <property type="entry name" value="RNA_pol_sigma_r2"/>
</dbReference>
<dbReference type="AlphaFoldDB" id="A0A1E5LKB3"/>
<dbReference type="Gene3D" id="1.10.10.10">
    <property type="entry name" value="Winged helix-like DNA-binding domain superfamily/Winged helix DNA-binding domain"/>
    <property type="match status" value="1"/>
</dbReference>
<sequence length="289" mass="32795">MESSLVQQLFIDYKSLLHSLAYKMTGSVSDAEDIVQDVFTQLKTYELQHQQNTKAFLCKLVTNRCLDLLKSSRKKKELYVGTWLPEPLVSNHDPMNEVIVEEEISIALLILFESLNPVERAVFVLREVLEYDYKTIADIVQKSESNCRKILSRIKKELPNLEHELVMPPPKEHEETVLTFISAFQKGDVTQLINNLHENVIYYADGGGKKAAALRPIVGRESVVLVFGSLSKILANDSYQIYFSKVNGQTGLTIIDPDGSKSVVAFQVEEDKIKNIYYCANPDKVNHLQ</sequence>
<evidence type="ECO:0000313" key="5">
    <source>
        <dbReference type="Proteomes" id="UP000095209"/>
    </source>
</evidence>
<dbReference type="SUPFAM" id="SSF88946">
    <property type="entry name" value="Sigma2 domain of RNA polymerase sigma factors"/>
    <property type="match status" value="1"/>
</dbReference>
<evidence type="ECO:0000256" key="1">
    <source>
        <dbReference type="ARBA" id="ARBA00011344"/>
    </source>
</evidence>
<reference evidence="4 5" key="1">
    <citation type="submission" date="2016-08" db="EMBL/GenBank/DDBJ databases">
        <title>Genome of Bacillus solimangrovi GH2-4.</title>
        <authorList>
            <person name="Lim S."/>
            <person name="Kim B.-C."/>
        </authorList>
    </citation>
    <scope>NUCLEOTIDE SEQUENCE [LARGE SCALE GENOMIC DNA]</scope>
    <source>
        <strain evidence="4 5">GH2-4</strain>
    </source>
</reference>
<dbReference type="SUPFAM" id="SSF54427">
    <property type="entry name" value="NTF2-like"/>
    <property type="match status" value="1"/>
</dbReference>
<dbReference type="InterPro" id="IPR007627">
    <property type="entry name" value="RNA_pol_sigma70_r2"/>
</dbReference>
<dbReference type="PANTHER" id="PTHR30173:SF36">
    <property type="entry name" value="ECF RNA POLYMERASE SIGMA FACTOR SIGJ"/>
    <property type="match status" value="1"/>
</dbReference>
<dbReference type="OrthoDB" id="3211555at2"/>
<dbReference type="GO" id="GO:0003677">
    <property type="term" value="F:DNA binding"/>
    <property type="evidence" value="ECO:0007669"/>
    <property type="project" value="InterPro"/>
</dbReference>
<protein>
    <recommendedName>
        <fullName evidence="6">RNA polymerase sigma-70 factor</fullName>
    </recommendedName>
</protein>
<dbReference type="InterPro" id="IPR013324">
    <property type="entry name" value="RNA_pol_sigma_r3/r4-like"/>
</dbReference>
<evidence type="ECO:0008006" key="6">
    <source>
        <dbReference type="Google" id="ProtNLM"/>
    </source>
</evidence>
<comment type="caution">
    <text evidence="4">The sequence shown here is derived from an EMBL/GenBank/DDBJ whole genome shotgun (WGS) entry which is preliminary data.</text>
</comment>
<dbReference type="InterPro" id="IPR052704">
    <property type="entry name" value="ECF_Sigma-70_Domain"/>
</dbReference>
<dbReference type="EMBL" id="MJEH01000001">
    <property type="protein sequence ID" value="OEH94530.1"/>
    <property type="molecule type" value="Genomic_DNA"/>
</dbReference>
<dbReference type="GO" id="GO:0016987">
    <property type="term" value="F:sigma factor activity"/>
    <property type="evidence" value="ECO:0007669"/>
    <property type="project" value="InterPro"/>
</dbReference>
<accession>A0A1E5LKB3</accession>
<dbReference type="PANTHER" id="PTHR30173">
    <property type="entry name" value="SIGMA 19 FACTOR"/>
    <property type="match status" value="1"/>
</dbReference>
<dbReference type="GO" id="GO:0006352">
    <property type="term" value="P:DNA-templated transcription initiation"/>
    <property type="evidence" value="ECO:0007669"/>
    <property type="project" value="InterPro"/>
</dbReference>
<organism evidence="4 5">
    <name type="scientific">Bacillus solimangrovi</name>
    <dbReference type="NCBI Taxonomy" id="1305675"/>
    <lineage>
        <taxon>Bacteria</taxon>
        <taxon>Bacillati</taxon>
        <taxon>Bacillota</taxon>
        <taxon>Bacilli</taxon>
        <taxon>Bacillales</taxon>
        <taxon>Bacillaceae</taxon>
        <taxon>Bacillus</taxon>
    </lineage>
</organism>
<dbReference type="InterPro" id="IPR014284">
    <property type="entry name" value="RNA_pol_sigma-70_dom"/>
</dbReference>
<dbReference type="Gene3D" id="1.10.1740.10">
    <property type="match status" value="1"/>
</dbReference>
<dbReference type="Pfam" id="PF04542">
    <property type="entry name" value="Sigma70_r2"/>
    <property type="match status" value="1"/>
</dbReference>
<evidence type="ECO:0000313" key="4">
    <source>
        <dbReference type="EMBL" id="OEH94530.1"/>
    </source>
</evidence>
<dbReference type="RefSeq" id="WP_069715464.1">
    <property type="nucleotide sequence ID" value="NZ_MJEH01000001.1"/>
</dbReference>
<dbReference type="InterPro" id="IPR036388">
    <property type="entry name" value="WH-like_DNA-bd_sf"/>
</dbReference>
<dbReference type="Pfam" id="PF08281">
    <property type="entry name" value="Sigma70_r4_2"/>
    <property type="match status" value="1"/>
</dbReference>
<dbReference type="InterPro" id="IPR013249">
    <property type="entry name" value="RNA_pol_sigma70_r4_t2"/>
</dbReference>
<feature type="domain" description="RNA polymerase sigma-70 region 2" evidence="2">
    <location>
        <begin position="10"/>
        <end position="73"/>
    </location>
</feature>
<comment type="subunit">
    <text evidence="1">Interacts transiently with the RNA polymerase catalytic core formed by RpoA, RpoB, RpoC and RpoZ (2 alpha, 1 beta, 1 beta' and 1 omega subunit) to form the RNA polymerase holoenzyme that can initiate transcription.</text>
</comment>
<dbReference type="InterPro" id="IPR032710">
    <property type="entry name" value="NTF2-like_dom_sf"/>
</dbReference>
<dbReference type="SUPFAM" id="SSF88659">
    <property type="entry name" value="Sigma3 and sigma4 domains of RNA polymerase sigma factors"/>
    <property type="match status" value="1"/>
</dbReference>
<dbReference type="NCBIfam" id="TIGR02937">
    <property type="entry name" value="sigma70-ECF"/>
    <property type="match status" value="1"/>
</dbReference>
<feature type="domain" description="RNA polymerase sigma factor 70 region 4 type 2" evidence="3">
    <location>
        <begin position="111"/>
        <end position="158"/>
    </location>
</feature>
<proteinExistence type="predicted"/>
<dbReference type="STRING" id="1305675.BFG57_07625"/>
<gene>
    <name evidence="4" type="ORF">BFG57_07625</name>
</gene>